<dbReference type="AlphaFoldDB" id="A0A9Q1B9P6"/>
<proteinExistence type="predicted"/>
<evidence type="ECO:0000313" key="1">
    <source>
        <dbReference type="EMBL" id="KAJ8018485.1"/>
    </source>
</evidence>
<accession>A0A9Q1B9P6</accession>
<protein>
    <submittedName>
        <fullName evidence="1">Uncharacterized protein</fullName>
    </submittedName>
</protein>
<sequence length="157" mass="17991">MQHLHSTVPVIKNSLHQTEGENTTTGTWPFKELVFNSLFCVRERTSISDIPKCITVRGKTADINRRNGCKNNNLSSRVHDDHVANQLSVPPKGKGVEFGNYDHRHSQGIWIPSTTLTMTLQFVPVWYIEVKLWTSKYKIVVHLYTTVLHYCHICNMG</sequence>
<dbReference type="Proteomes" id="UP001152320">
    <property type="component" value="Unassembled WGS sequence"/>
</dbReference>
<reference evidence="1" key="1">
    <citation type="submission" date="2021-10" db="EMBL/GenBank/DDBJ databases">
        <title>Tropical sea cucumber genome reveals ecological adaptation and Cuvierian tubules defense mechanism.</title>
        <authorList>
            <person name="Chen T."/>
        </authorList>
    </citation>
    <scope>NUCLEOTIDE SEQUENCE</scope>
    <source>
        <strain evidence="1">Nanhai2018</strain>
        <tissue evidence="1">Muscle</tissue>
    </source>
</reference>
<comment type="caution">
    <text evidence="1">The sequence shown here is derived from an EMBL/GenBank/DDBJ whole genome shotgun (WGS) entry which is preliminary data.</text>
</comment>
<organism evidence="1 2">
    <name type="scientific">Holothuria leucospilota</name>
    <name type="common">Black long sea cucumber</name>
    <name type="synonym">Mertensiothuria leucospilota</name>
    <dbReference type="NCBI Taxonomy" id="206669"/>
    <lineage>
        <taxon>Eukaryota</taxon>
        <taxon>Metazoa</taxon>
        <taxon>Echinodermata</taxon>
        <taxon>Eleutherozoa</taxon>
        <taxon>Echinozoa</taxon>
        <taxon>Holothuroidea</taxon>
        <taxon>Aspidochirotacea</taxon>
        <taxon>Aspidochirotida</taxon>
        <taxon>Holothuriidae</taxon>
        <taxon>Holothuria</taxon>
    </lineage>
</organism>
<evidence type="ECO:0000313" key="2">
    <source>
        <dbReference type="Proteomes" id="UP001152320"/>
    </source>
</evidence>
<dbReference type="EMBL" id="JAIZAY010000335">
    <property type="protein sequence ID" value="KAJ8018485.1"/>
    <property type="molecule type" value="Genomic_DNA"/>
</dbReference>
<keyword evidence="2" id="KW-1185">Reference proteome</keyword>
<name>A0A9Q1B9P6_HOLLE</name>
<gene>
    <name evidence="1" type="ORF">HOLleu_43502</name>
</gene>